<dbReference type="GO" id="GO:0033728">
    <property type="term" value="F:3,8-divinyl protochlorophyllide a 8-vinyl-reductase (NADPH) activity"/>
    <property type="evidence" value="ECO:0007669"/>
    <property type="project" value="UniProtKB-EC"/>
</dbReference>
<evidence type="ECO:0000256" key="9">
    <source>
        <dbReference type="SAM" id="Phobius"/>
    </source>
</evidence>
<name>A0A1M5QTR3_9RHOB</name>
<dbReference type="Proteomes" id="UP000184074">
    <property type="component" value="Unassembled WGS sequence"/>
</dbReference>
<evidence type="ECO:0000313" key="12">
    <source>
        <dbReference type="Proteomes" id="UP000184074"/>
    </source>
</evidence>
<evidence type="ECO:0000313" key="11">
    <source>
        <dbReference type="EMBL" id="SHH17348.1"/>
    </source>
</evidence>
<keyword evidence="2" id="KW-0521">NADP</keyword>
<evidence type="ECO:0000256" key="5">
    <source>
        <dbReference type="ARBA" id="ARBA00023171"/>
    </source>
</evidence>
<keyword evidence="9" id="KW-1133">Transmembrane helix</keyword>
<evidence type="ECO:0000256" key="4">
    <source>
        <dbReference type="ARBA" id="ARBA00023002"/>
    </source>
</evidence>
<evidence type="ECO:0000256" key="1">
    <source>
        <dbReference type="ARBA" id="ARBA00005173"/>
    </source>
</evidence>
<dbReference type="PANTHER" id="PTHR47378">
    <property type="entry name" value="DIVINYL CHLOROPHYLLIDE A 8-VINYL-REDUCTASE, CHLOROPLASTIC"/>
    <property type="match status" value="1"/>
</dbReference>
<keyword evidence="5" id="KW-0149">Chlorophyll biosynthesis</keyword>
<protein>
    <recommendedName>
        <fullName evidence="7">Divinyl chlorophyllide a 8-vinyl-reductase, chloroplastic</fullName>
        <ecNumber evidence="6">1.3.1.75</ecNumber>
    </recommendedName>
</protein>
<keyword evidence="9" id="KW-0812">Transmembrane</keyword>
<organism evidence="11 12">
    <name type="scientific">Cognatiyoonia sediminum</name>
    <dbReference type="NCBI Taxonomy" id="1508389"/>
    <lineage>
        <taxon>Bacteria</taxon>
        <taxon>Pseudomonadati</taxon>
        <taxon>Pseudomonadota</taxon>
        <taxon>Alphaproteobacteria</taxon>
        <taxon>Rhodobacterales</taxon>
        <taxon>Paracoccaceae</taxon>
        <taxon>Cognatiyoonia</taxon>
    </lineage>
</organism>
<accession>A0A1M5QTR3</accession>
<dbReference type="GO" id="GO:0015995">
    <property type="term" value="P:chlorophyll biosynthetic process"/>
    <property type="evidence" value="ECO:0007669"/>
    <property type="project" value="UniProtKB-UniPathway"/>
</dbReference>
<dbReference type="PANTHER" id="PTHR47378:SF1">
    <property type="entry name" value="DIVINYL CHLOROPHYLLIDE A 8-VINYL-REDUCTASE, CHLOROPLASTIC"/>
    <property type="match status" value="1"/>
</dbReference>
<sequence length="326" mass="34752">MLCLIRHLLGPMTTGHDILLFGATGSIGCAVLVALKSSGYRVTVVGRTEVDADEFVAADVTSFESLAAAVPERPFAAVISCLASRTGSPADAWAIDHAAHLNILELAKARGIGQFNLLSAICVQRPMLAFQEAKLAFEAELKGSGLTYSIVRPTAYFKSLSGQLDRLRAGKPFLVFGDGELTACKPISDRDLAEYMVRCLTDAGLQNRVLPIGGPGPALTPLEQGHLLADALGREIKVKRVPVGIMTAIIGVLSAVGVVSRRARDKAEFARIGRYYATESMLVFDKAAGRYDADATPETGTDTLAKFYQDLVAGRVTVDRGDHAVF</sequence>
<keyword evidence="9" id="KW-0472">Membrane</keyword>
<dbReference type="SUPFAM" id="SSF51735">
    <property type="entry name" value="NAD(P)-binding Rossmann-fold domains"/>
    <property type="match status" value="1"/>
</dbReference>
<dbReference type="UniPathway" id="UPA00668"/>
<comment type="catalytic activity">
    <reaction evidence="8">
        <text>protochlorophyllide a + NADP(+) = 3,8-divinyl protochlorophyllide a + NADPH + H(+)</text>
        <dbReference type="Rhea" id="RHEA:48884"/>
        <dbReference type="ChEBI" id="CHEBI:15378"/>
        <dbReference type="ChEBI" id="CHEBI:57783"/>
        <dbReference type="ChEBI" id="CHEBI:58349"/>
        <dbReference type="ChEBI" id="CHEBI:58632"/>
        <dbReference type="ChEBI" id="CHEBI:83350"/>
        <dbReference type="EC" id="1.3.1.75"/>
    </reaction>
</comment>
<dbReference type="OrthoDB" id="7419852at2"/>
<reference evidence="11 12" key="1">
    <citation type="submission" date="2016-11" db="EMBL/GenBank/DDBJ databases">
        <authorList>
            <person name="Jaros S."/>
            <person name="Januszkiewicz K."/>
            <person name="Wedrychowicz H."/>
        </authorList>
    </citation>
    <scope>NUCLEOTIDE SEQUENCE [LARGE SCALE GENOMIC DNA]</scope>
    <source>
        <strain evidence="11 12">DSM 28715</strain>
    </source>
</reference>
<keyword evidence="4" id="KW-0560">Oxidoreductase</keyword>
<comment type="pathway">
    <text evidence="1">Porphyrin-containing compound metabolism; chlorophyll biosynthesis.</text>
</comment>
<gene>
    <name evidence="11" type="ORF">SAMN05444003_2310</name>
</gene>
<dbReference type="RefSeq" id="WP_131802801.1">
    <property type="nucleotide sequence ID" value="NZ_FQXB01000003.1"/>
</dbReference>
<dbReference type="EMBL" id="FQXB01000003">
    <property type="protein sequence ID" value="SHH17348.1"/>
    <property type="molecule type" value="Genomic_DNA"/>
</dbReference>
<evidence type="ECO:0000256" key="2">
    <source>
        <dbReference type="ARBA" id="ARBA00022857"/>
    </source>
</evidence>
<dbReference type="STRING" id="1508389.SAMN05444003_2310"/>
<proteinExistence type="predicted"/>
<evidence type="ECO:0000259" key="10">
    <source>
        <dbReference type="Pfam" id="PF13460"/>
    </source>
</evidence>
<keyword evidence="12" id="KW-1185">Reference proteome</keyword>
<feature type="transmembrane region" description="Helical" evidence="9">
    <location>
        <begin position="241"/>
        <end position="259"/>
    </location>
</feature>
<dbReference type="Gene3D" id="3.40.50.720">
    <property type="entry name" value="NAD(P)-binding Rossmann-like Domain"/>
    <property type="match status" value="1"/>
</dbReference>
<feature type="domain" description="NAD(P)-binding" evidence="10">
    <location>
        <begin position="22"/>
        <end position="202"/>
    </location>
</feature>
<dbReference type="Pfam" id="PF13460">
    <property type="entry name" value="NAD_binding_10"/>
    <property type="match status" value="1"/>
</dbReference>
<evidence type="ECO:0000256" key="7">
    <source>
        <dbReference type="ARBA" id="ARBA00024089"/>
    </source>
</evidence>
<evidence type="ECO:0000256" key="8">
    <source>
        <dbReference type="ARBA" id="ARBA00049498"/>
    </source>
</evidence>
<evidence type="ECO:0000256" key="6">
    <source>
        <dbReference type="ARBA" id="ARBA00024059"/>
    </source>
</evidence>
<dbReference type="InterPro" id="IPR036291">
    <property type="entry name" value="NAD(P)-bd_dom_sf"/>
</dbReference>
<dbReference type="EC" id="1.3.1.75" evidence="6"/>
<dbReference type="CDD" id="cd05243">
    <property type="entry name" value="SDR_a5"/>
    <property type="match status" value="1"/>
</dbReference>
<keyword evidence="3" id="KW-0809">Transit peptide</keyword>
<dbReference type="AlphaFoldDB" id="A0A1M5QTR3"/>
<evidence type="ECO:0000256" key="3">
    <source>
        <dbReference type="ARBA" id="ARBA00022946"/>
    </source>
</evidence>
<dbReference type="InterPro" id="IPR044201">
    <property type="entry name" value="DVR-like"/>
</dbReference>
<dbReference type="InterPro" id="IPR016040">
    <property type="entry name" value="NAD(P)-bd_dom"/>
</dbReference>
<dbReference type="PROSITE" id="PS51257">
    <property type="entry name" value="PROKAR_LIPOPROTEIN"/>
    <property type="match status" value="1"/>
</dbReference>